<dbReference type="EMBL" id="JAPCWZ010000009">
    <property type="protein sequence ID" value="KAK8851865.1"/>
    <property type="molecule type" value="Genomic_DNA"/>
</dbReference>
<gene>
    <name evidence="2" type="ORF">PGQ11_014344</name>
</gene>
<protein>
    <recommendedName>
        <fullName evidence="1">2EXR domain-containing protein</fullName>
    </recommendedName>
</protein>
<sequence length="171" mass="20075">MAEQVFAYFSKLPPEIRVMVWQTFLESESKYRRILVNINAEHLLPETQLISPLLNVTTESRATALKFYNMKLVVFDTYLKGTFPIPTEPEKFSFFPKGHFYVNAMKDNFCRSDYGMIDGTQELLLEERHFRRTFTKDAPDVTYVGPLTERVPDEYLPLQGLPNWNSDYEEL</sequence>
<organism evidence="2 3">
    <name type="scientific">Apiospora arundinis</name>
    <dbReference type="NCBI Taxonomy" id="335852"/>
    <lineage>
        <taxon>Eukaryota</taxon>
        <taxon>Fungi</taxon>
        <taxon>Dikarya</taxon>
        <taxon>Ascomycota</taxon>
        <taxon>Pezizomycotina</taxon>
        <taxon>Sordariomycetes</taxon>
        <taxon>Xylariomycetidae</taxon>
        <taxon>Amphisphaeriales</taxon>
        <taxon>Apiosporaceae</taxon>
        <taxon>Apiospora</taxon>
    </lineage>
</organism>
<dbReference type="InterPro" id="IPR045518">
    <property type="entry name" value="2EXR"/>
</dbReference>
<comment type="caution">
    <text evidence="2">The sequence shown here is derived from an EMBL/GenBank/DDBJ whole genome shotgun (WGS) entry which is preliminary data.</text>
</comment>
<name>A0ABR2HRZ5_9PEZI</name>
<proteinExistence type="predicted"/>
<keyword evidence="3" id="KW-1185">Reference proteome</keyword>
<evidence type="ECO:0000313" key="3">
    <source>
        <dbReference type="Proteomes" id="UP001390339"/>
    </source>
</evidence>
<evidence type="ECO:0000259" key="1">
    <source>
        <dbReference type="Pfam" id="PF20150"/>
    </source>
</evidence>
<evidence type="ECO:0000313" key="2">
    <source>
        <dbReference type="EMBL" id="KAK8851865.1"/>
    </source>
</evidence>
<dbReference type="Pfam" id="PF20150">
    <property type="entry name" value="2EXR"/>
    <property type="match status" value="1"/>
</dbReference>
<feature type="domain" description="2EXR" evidence="1">
    <location>
        <begin position="6"/>
        <end position="87"/>
    </location>
</feature>
<accession>A0ABR2HRZ5</accession>
<reference evidence="2 3" key="1">
    <citation type="journal article" date="2024" name="IMA Fungus">
        <title>Apiospora arundinis, a panoply of carbohydrate-active enzymes and secondary metabolites.</title>
        <authorList>
            <person name="Sorensen T."/>
            <person name="Petersen C."/>
            <person name="Muurmann A.T."/>
            <person name="Christiansen J.V."/>
            <person name="Brundto M.L."/>
            <person name="Overgaard C.K."/>
            <person name="Boysen A.T."/>
            <person name="Wollenberg R.D."/>
            <person name="Larsen T.O."/>
            <person name="Sorensen J.L."/>
            <person name="Nielsen K.L."/>
            <person name="Sondergaard T.E."/>
        </authorList>
    </citation>
    <scope>NUCLEOTIDE SEQUENCE [LARGE SCALE GENOMIC DNA]</scope>
    <source>
        <strain evidence="2 3">AAU 773</strain>
    </source>
</reference>
<dbReference type="Proteomes" id="UP001390339">
    <property type="component" value="Unassembled WGS sequence"/>
</dbReference>